<name>A0ABR3F4Z9_9AGAR</name>
<proteinExistence type="predicted"/>
<comment type="caution">
    <text evidence="1">The sequence shown here is derived from an EMBL/GenBank/DDBJ whole genome shotgun (WGS) entry which is preliminary data.</text>
</comment>
<dbReference type="EMBL" id="JBAHYK010000956">
    <property type="protein sequence ID" value="KAL0570320.1"/>
    <property type="molecule type" value="Genomic_DNA"/>
</dbReference>
<dbReference type="Proteomes" id="UP001465976">
    <property type="component" value="Unassembled WGS sequence"/>
</dbReference>
<gene>
    <name evidence="1" type="ORF">V5O48_011646</name>
</gene>
<reference evidence="1 2" key="1">
    <citation type="submission" date="2024-02" db="EMBL/GenBank/DDBJ databases">
        <title>A draft genome for the cacao thread blight pathogen Marasmius crinis-equi.</title>
        <authorList>
            <person name="Cohen S.P."/>
            <person name="Baruah I.K."/>
            <person name="Amoako-Attah I."/>
            <person name="Bukari Y."/>
            <person name="Meinhardt L.W."/>
            <person name="Bailey B.A."/>
        </authorList>
    </citation>
    <scope>NUCLEOTIDE SEQUENCE [LARGE SCALE GENOMIC DNA]</scope>
    <source>
        <strain evidence="1 2">GH-76</strain>
    </source>
</reference>
<keyword evidence="2" id="KW-1185">Reference proteome</keyword>
<evidence type="ECO:0000313" key="1">
    <source>
        <dbReference type="EMBL" id="KAL0570320.1"/>
    </source>
</evidence>
<evidence type="ECO:0000313" key="2">
    <source>
        <dbReference type="Proteomes" id="UP001465976"/>
    </source>
</evidence>
<accession>A0ABR3F4Z9</accession>
<protein>
    <submittedName>
        <fullName evidence="1">Uncharacterized protein</fullName>
    </submittedName>
</protein>
<organism evidence="1 2">
    <name type="scientific">Marasmius crinis-equi</name>
    <dbReference type="NCBI Taxonomy" id="585013"/>
    <lineage>
        <taxon>Eukaryota</taxon>
        <taxon>Fungi</taxon>
        <taxon>Dikarya</taxon>
        <taxon>Basidiomycota</taxon>
        <taxon>Agaricomycotina</taxon>
        <taxon>Agaricomycetes</taxon>
        <taxon>Agaricomycetidae</taxon>
        <taxon>Agaricales</taxon>
        <taxon>Marasmiineae</taxon>
        <taxon>Marasmiaceae</taxon>
        <taxon>Marasmius</taxon>
    </lineage>
</organism>
<sequence>MANSTSSSPRPTVPPKQAKLNQCTHVQQLHDNELGKIGYLGAPNADQKYRWFQMGSGRILMNGNAQDNTPPDEVIPAELFLYTTVSSEDCFLHPTGNWQKPTLSTQSIADVKLSMKGAKPMGSGCDVSNVFDVAIKNLESLQKKAAVTRASKTCTILTQSKLMASSTLPKFCFALFSWKSASGEEPTANGDGSPIVPGSLVNAGDLEANCEGMYTL</sequence>